<dbReference type="Proteomes" id="UP000178758">
    <property type="component" value="Unassembled WGS sequence"/>
</dbReference>
<evidence type="ECO:0000313" key="2">
    <source>
        <dbReference type="Proteomes" id="UP000178758"/>
    </source>
</evidence>
<proteinExistence type="predicted"/>
<sequence>MILREELIKIANKSQTTLLNICRDYIQALFLSFFYQQKESTNFLFKGGTALHFAFGSPRYSEDLDFSAQVFNCRSFEKLLTDTLAFIEKSSLKVELIESKPTTGGYLAIFSTLVGDLKVPIQIEVSLRAAKELKGEAVLIKNIFLPTFESFILERKMMVNEKIQALLTRKKPRDFYDLYFILRSDFKPKIAQPTRAQIIEELEKLNKKQILKDLKAFLPHS</sequence>
<dbReference type="AlphaFoldDB" id="A0A1F5DDI6"/>
<accession>A0A1F5DDI6</accession>
<evidence type="ECO:0000313" key="1">
    <source>
        <dbReference type="EMBL" id="OGD53101.1"/>
    </source>
</evidence>
<organism evidence="1 2">
    <name type="scientific">Candidatus Beckwithbacteria bacterium RBG_13_35_6</name>
    <dbReference type="NCBI Taxonomy" id="1797456"/>
    <lineage>
        <taxon>Bacteria</taxon>
        <taxon>Candidatus Beckwithiibacteriota</taxon>
    </lineage>
</organism>
<evidence type="ECO:0008006" key="3">
    <source>
        <dbReference type="Google" id="ProtNLM"/>
    </source>
</evidence>
<dbReference type="Pfam" id="PF08843">
    <property type="entry name" value="AbiEii"/>
    <property type="match status" value="1"/>
</dbReference>
<reference evidence="1 2" key="1">
    <citation type="journal article" date="2016" name="Nat. Commun.">
        <title>Thousands of microbial genomes shed light on interconnected biogeochemical processes in an aquifer system.</title>
        <authorList>
            <person name="Anantharaman K."/>
            <person name="Brown C.T."/>
            <person name="Hug L.A."/>
            <person name="Sharon I."/>
            <person name="Castelle C.J."/>
            <person name="Probst A.J."/>
            <person name="Thomas B.C."/>
            <person name="Singh A."/>
            <person name="Wilkins M.J."/>
            <person name="Karaoz U."/>
            <person name="Brodie E.L."/>
            <person name="Williams K.H."/>
            <person name="Hubbard S.S."/>
            <person name="Banfield J.F."/>
        </authorList>
    </citation>
    <scope>NUCLEOTIDE SEQUENCE [LARGE SCALE GENOMIC DNA]</scope>
</reference>
<name>A0A1F5DDI6_9BACT</name>
<dbReference type="EMBL" id="MEZJ01000045">
    <property type="protein sequence ID" value="OGD53101.1"/>
    <property type="molecule type" value="Genomic_DNA"/>
</dbReference>
<gene>
    <name evidence="1" type="ORF">A3J78_00430</name>
</gene>
<feature type="non-terminal residue" evidence="1">
    <location>
        <position position="221"/>
    </location>
</feature>
<dbReference type="InterPro" id="IPR014942">
    <property type="entry name" value="AbiEii"/>
</dbReference>
<comment type="caution">
    <text evidence="1">The sequence shown here is derived from an EMBL/GenBank/DDBJ whole genome shotgun (WGS) entry which is preliminary data.</text>
</comment>
<protein>
    <recommendedName>
        <fullName evidence="3">Nucleotidyl transferase AbiEii/AbiGii toxin family protein</fullName>
    </recommendedName>
</protein>
<dbReference type="Gene3D" id="3.10.450.620">
    <property type="entry name" value="JHP933, nucleotidyltransferase-like core domain"/>
    <property type="match status" value="1"/>
</dbReference>